<evidence type="ECO:0000313" key="6">
    <source>
        <dbReference type="EMBL" id="EFV12151.2"/>
    </source>
</evidence>
<dbReference type="HOGENOM" id="CLU_012494_13_0_11"/>
<keyword evidence="7" id="KW-1185">Reference proteome</keyword>
<accession>E5XTY2</accession>
<feature type="domain" description="Alpha/beta hydrolase fold-3" evidence="5">
    <location>
        <begin position="136"/>
        <end position="335"/>
    </location>
</feature>
<dbReference type="InterPro" id="IPR033140">
    <property type="entry name" value="Lipase_GDXG_put_SER_AS"/>
</dbReference>
<dbReference type="Pfam" id="PF07859">
    <property type="entry name" value="Abhydrolase_3"/>
    <property type="match status" value="1"/>
</dbReference>
<evidence type="ECO:0000259" key="5">
    <source>
        <dbReference type="Pfam" id="PF07859"/>
    </source>
</evidence>
<dbReference type="EMBL" id="ACZI02000001">
    <property type="protein sequence ID" value="EFV12151.2"/>
    <property type="molecule type" value="Genomic_DNA"/>
</dbReference>
<dbReference type="InterPro" id="IPR050300">
    <property type="entry name" value="GDXG_lipolytic_enzyme"/>
</dbReference>
<evidence type="ECO:0000256" key="4">
    <source>
        <dbReference type="SAM" id="MobiDB-lite"/>
    </source>
</evidence>
<dbReference type="RefSeq" id="WP_021029989.1">
    <property type="nucleotide sequence ID" value="NZ_KI391953.1"/>
</dbReference>
<keyword evidence="2" id="KW-0378">Hydrolase</keyword>
<dbReference type="SUPFAM" id="SSF53474">
    <property type="entry name" value="alpha/beta-Hydrolases"/>
    <property type="match status" value="1"/>
</dbReference>
<evidence type="ECO:0000313" key="7">
    <source>
        <dbReference type="Proteomes" id="UP000004816"/>
    </source>
</evidence>
<dbReference type="InterPro" id="IPR013094">
    <property type="entry name" value="AB_hydrolase_3"/>
</dbReference>
<dbReference type="PANTHER" id="PTHR48081:SF30">
    <property type="entry name" value="ACETYL-HYDROLASE LIPR-RELATED"/>
    <property type="match status" value="1"/>
</dbReference>
<dbReference type="eggNOG" id="COG0657">
    <property type="taxonomic scope" value="Bacteria"/>
</dbReference>
<feature type="region of interest" description="Disordered" evidence="4">
    <location>
        <begin position="359"/>
        <end position="380"/>
    </location>
</feature>
<proteinExistence type="inferred from homology"/>
<evidence type="ECO:0000256" key="3">
    <source>
        <dbReference type="PROSITE-ProRule" id="PRU10038"/>
    </source>
</evidence>
<feature type="active site" evidence="3">
    <location>
        <position position="210"/>
    </location>
</feature>
<feature type="region of interest" description="Disordered" evidence="4">
    <location>
        <begin position="1"/>
        <end position="38"/>
    </location>
</feature>
<organism evidence="6 7">
    <name type="scientific">Segniliparus rugosus (strain ATCC BAA-974 / DSM 45345 / CCUG 50838 / CIP 108380 / JCM 13579 / CDC 945)</name>
    <dbReference type="NCBI Taxonomy" id="679197"/>
    <lineage>
        <taxon>Bacteria</taxon>
        <taxon>Bacillati</taxon>
        <taxon>Actinomycetota</taxon>
        <taxon>Actinomycetes</taxon>
        <taxon>Mycobacteriales</taxon>
        <taxon>Segniliparaceae</taxon>
        <taxon>Segniliparus</taxon>
    </lineage>
</organism>
<sequence>MTIAVPERQRGQQERPLAAPARDFGDAPGSAEVPSLERFGPPTLPAAAVAGAARLTVKPVLSIAAGLAELTWGHSQRLAKLGWPLWLIDQAAGLVLPPPRGVRRTSLRLRGVPVELETAPRRNRTNNKMGPAGPDILFFHGGGFILGGFGTHRRLGGELAKAVGGDCYLVKYRKLPQVSFSELRADALAAYQGLLDRGADPSRVVVAGDSAGGYLALATAQAAREAGLPLPAGLVLLSPWLDFDDAGRSSRGGKRDPFIPSQWPALIAKTLVLPGEPHQAQSPTDHKLEELPPTLIQVGSSEFLYPDSARLADALAKAGVDTRLQVWEGQIHDFQMTADVNPDARAAIEHIAAFAKEVATAKERPEDAPKASGDSLRGIA</sequence>
<gene>
    <name evidence="6" type="ORF">HMPREF9336_02954</name>
</gene>
<evidence type="ECO:0000256" key="1">
    <source>
        <dbReference type="ARBA" id="ARBA00010515"/>
    </source>
</evidence>
<dbReference type="Gene3D" id="3.40.50.1820">
    <property type="entry name" value="alpha/beta hydrolase"/>
    <property type="match status" value="1"/>
</dbReference>
<evidence type="ECO:0000256" key="2">
    <source>
        <dbReference type="ARBA" id="ARBA00022801"/>
    </source>
</evidence>
<dbReference type="STRING" id="679197.HMPREF9336_02954"/>
<comment type="caution">
    <text evidence="6">The sequence shown here is derived from an EMBL/GenBank/DDBJ whole genome shotgun (WGS) entry which is preliminary data.</text>
</comment>
<dbReference type="PANTHER" id="PTHR48081">
    <property type="entry name" value="AB HYDROLASE SUPERFAMILY PROTEIN C4A8.06C"/>
    <property type="match status" value="1"/>
</dbReference>
<dbReference type="InterPro" id="IPR029058">
    <property type="entry name" value="AB_hydrolase_fold"/>
</dbReference>
<feature type="compositionally biased region" description="Basic and acidic residues" evidence="4">
    <location>
        <begin position="359"/>
        <end position="369"/>
    </location>
</feature>
<protein>
    <recommendedName>
        <fullName evidence="5">Alpha/beta hydrolase fold-3 domain-containing protein</fullName>
    </recommendedName>
</protein>
<comment type="similarity">
    <text evidence="1">Belongs to the 'GDXG' lipolytic enzyme family.</text>
</comment>
<name>E5XTY2_SEGRC</name>
<dbReference type="OrthoDB" id="128186at2"/>
<dbReference type="GO" id="GO:0004806">
    <property type="term" value="F:triacylglycerol lipase activity"/>
    <property type="evidence" value="ECO:0007669"/>
    <property type="project" value="TreeGrafter"/>
</dbReference>
<dbReference type="PROSITE" id="PS01174">
    <property type="entry name" value="LIPASE_GDXG_SER"/>
    <property type="match status" value="1"/>
</dbReference>
<reference evidence="6 7" key="1">
    <citation type="journal article" date="2011" name="Stand. Genomic Sci.">
        <title>High quality draft genome sequence of Segniliparus rugosus CDC 945(T)= (ATCC BAA-974(T)).</title>
        <authorList>
            <person name="Earl A.M."/>
            <person name="Desjardins C.A."/>
            <person name="Fitzgerald M.G."/>
            <person name="Arachchi H.M."/>
            <person name="Zeng Q."/>
            <person name="Mehta T."/>
            <person name="Griggs A."/>
            <person name="Birren B.W."/>
            <person name="Toney N.C."/>
            <person name="Carr J."/>
            <person name="Posey J."/>
            <person name="Butler W.R."/>
        </authorList>
    </citation>
    <scope>NUCLEOTIDE SEQUENCE [LARGE SCALE GENOMIC DNA]</scope>
    <source>
        <strain evidence="7">ATCC BAA-974 / DSM 45345 / CCUG 50838 / CIP 108380 / JCM 13579 / CDC 945</strain>
    </source>
</reference>
<dbReference type="Proteomes" id="UP000004816">
    <property type="component" value="Unassembled WGS sequence"/>
</dbReference>
<dbReference type="AlphaFoldDB" id="E5XTY2"/>